<reference evidence="14" key="2">
    <citation type="journal article" date="2013" name="PLoS Genet.">
        <title>Comparative genome structure, secondary metabolite, and effector coding capacity across Cochliobolus pathogens.</title>
        <authorList>
            <person name="Condon B.J."/>
            <person name="Leng Y."/>
            <person name="Wu D."/>
            <person name="Bushley K.E."/>
            <person name="Ohm R.A."/>
            <person name="Otillar R."/>
            <person name="Martin J."/>
            <person name="Schackwitz W."/>
            <person name="Grimwood J."/>
            <person name="MohdZainudin N."/>
            <person name="Xue C."/>
            <person name="Wang R."/>
            <person name="Manning V.A."/>
            <person name="Dhillon B."/>
            <person name="Tu Z.J."/>
            <person name="Steffenson B.J."/>
            <person name="Salamov A."/>
            <person name="Sun H."/>
            <person name="Lowry S."/>
            <person name="LaButti K."/>
            <person name="Han J."/>
            <person name="Copeland A."/>
            <person name="Lindquist E."/>
            <person name="Barry K."/>
            <person name="Schmutz J."/>
            <person name="Baker S.E."/>
            <person name="Ciuffetti L.M."/>
            <person name="Grigoriev I.V."/>
            <person name="Zhong S."/>
            <person name="Turgeon B.G."/>
        </authorList>
    </citation>
    <scope>NUCLEOTIDE SEQUENCE [LARGE SCALE GENOMIC DNA]</scope>
    <source>
        <strain evidence="14">C4 / ATCC 48331 / race T</strain>
    </source>
</reference>
<feature type="region of interest" description="Disordered" evidence="11">
    <location>
        <begin position="1233"/>
        <end position="1252"/>
    </location>
</feature>
<keyword evidence="9" id="KW-0697">Rotamase</keyword>
<evidence type="ECO:0000256" key="5">
    <source>
        <dbReference type="ARBA" id="ARBA00007434"/>
    </source>
</evidence>
<evidence type="ECO:0000256" key="10">
    <source>
        <dbReference type="ARBA" id="ARBA00023242"/>
    </source>
</evidence>
<evidence type="ECO:0000256" key="1">
    <source>
        <dbReference type="ARBA" id="ARBA00000900"/>
    </source>
</evidence>
<keyword evidence="14" id="KW-1185">Reference proteome</keyword>
<dbReference type="GO" id="GO:0034450">
    <property type="term" value="F:ubiquitin-ubiquitin ligase activity"/>
    <property type="evidence" value="ECO:0007669"/>
    <property type="project" value="InterPro"/>
</dbReference>
<evidence type="ECO:0000256" key="11">
    <source>
        <dbReference type="SAM" id="MobiDB-lite"/>
    </source>
</evidence>
<feature type="region of interest" description="Disordered" evidence="11">
    <location>
        <begin position="144"/>
        <end position="290"/>
    </location>
</feature>
<dbReference type="Pfam" id="PF10408">
    <property type="entry name" value="Ufd2P_core"/>
    <property type="match status" value="1"/>
</dbReference>
<gene>
    <name evidence="13" type="ORF">COCC4DRAFT_27402</name>
</gene>
<dbReference type="Gene3D" id="3.30.40.10">
    <property type="entry name" value="Zinc/RING finger domain, C3HC4 (zinc finger)"/>
    <property type="match status" value="1"/>
</dbReference>
<keyword evidence="10" id="KW-0539">Nucleus</keyword>
<dbReference type="PANTHER" id="PTHR13931">
    <property type="entry name" value="UBIQUITINATION FACTOR E4"/>
    <property type="match status" value="1"/>
</dbReference>
<evidence type="ECO:0000256" key="9">
    <source>
        <dbReference type="ARBA" id="ARBA00023110"/>
    </source>
</evidence>
<evidence type="ECO:0000256" key="3">
    <source>
        <dbReference type="ARBA" id="ARBA00004496"/>
    </source>
</evidence>
<protein>
    <recommendedName>
        <fullName evidence="12">U-box domain-containing protein</fullName>
    </recommendedName>
</protein>
<dbReference type="SUPFAM" id="SSF57850">
    <property type="entry name" value="RING/U-box"/>
    <property type="match status" value="1"/>
</dbReference>
<dbReference type="InterPro" id="IPR045132">
    <property type="entry name" value="UBE4"/>
</dbReference>
<dbReference type="GO" id="GO:0005737">
    <property type="term" value="C:cytoplasm"/>
    <property type="evidence" value="ECO:0007669"/>
    <property type="project" value="UniProtKB-SubCell"/>
</dbReference>
<dbReference type="HOGENOM" id="CLU_003224_0_1_1"/>
<dbReference type="GO" id="GO:0036503">
    <property type="term" value="P:ERAD pathway"/>
    <property type="evidence" value="ECO:0007669"/>
    <property type="project" value="InterPro"/>
</dbReference>
<keyword evidence="8" id="KW-0833">Ubl conjugation pathway</keyword>
<reference evidence="13 14" key="1">
    <citation type="journal article" date="2012" name="PLoS Pathog.">
        <title>Diverse lifestyles and strategies of plant pathogenesis encoded in the genomes of eighteen Dothideomycetes fungi.</title>
        <authorList>
            <person name="Ohm R.A."/>
            <person name="Feau N."/>
            <person name="Henrissat B."/>
            <person name="Schoch C.L."/>
            <person name="Horwitz B.A."/>
            <person name="Barry K.W."/>
            <person name="Condon B.J."/>
            <person name="Copeland A.C."/>
            <person name="Dhillon B."/>
            <person name="Glaser F."/>
            <person name="Hesse C.N."/>
            <person name="Kosti I."/>
            <person name="LaButti K."/>
            <person name="Lindquist E.A."/>
            <person name="Lucas S."/>
            <person name="Salamov A.A."/>
            <person name="Bradshaw R.E."/>
            <person name="Ciuffetti L."/>
            <person name="Hamelin R.C."/>
            <person name="Kema G.H.J."/>
            <person name="Lawrence C."/>
            <person name="Scott J.A."/>
            <person name="Spatafora J.W."/>
            <person name="Turgeon B.G."/>
            <person name="de Wit P.J.G.M."/>
            <person name="Zhong S."/>
            <person name="Goodwin S.B."/>
            <person name="Grigoriev I.V."/>
        </authorList>
    </citation>
    <scope>NUCLEOTIDE SEQUENCE [LARGE SCALE GENOMIC DNA]</scope>
    <source>
        <strain evidence="14">C4 / ATCC 48331 / race T</strain>
    </source>
</reference>
<keyword evidence="9" id="KW-0413">Isomerase</keyword>
<dbReference type="SMART" id="SM00504">
    <property type="entry name" value="Ubox"/>
    <property type="match status" value="1"/>
</dbReference>
<dbReference type="GO" id="GO:0006511">
    <property type="term" value="P:ubiquitin-dependent protein catabolic process"/>
    <property type="evidence" value="ECO:0007669"/>
    <property type="project" value="InterPro"/>
</dbReference>
<dbReference type="GO" id="GO:0003755">
    <property type="term" value="F:peptidyl-prolyl cis-trans isomerase activity"/>
    <property type="evidence" value="ECO:0007669"/>
    <property type="project" value="UniProtKB-KW"/>
</dbReference>
<dbReference type="GO" id="GO:0000209">
    <property type="term" value="P:protein polyubiquitination"/>
    <property type="evidence" value="ECO:0007669"/>
    <property type="project" value="TreeGrafter"/>
</dbReference>
<evidence type="ECO:0000256" key="8">
    <source>
        <dbReference type="ARBA" id="ARBA00022786"/>
    </source>
</evidence>
<dbReference type="Proteomes" id="UP000012338">
    <property type="component" value="Unassembled WGS sequence"/>
</dbReference>
<dbReference type="PROSITE" id="PS51698">
    <property type="entry name" value="U_BOX"/>
    <property type="match status" value="1"/>
</dbReference>
<proteinExistence type="inferred from homology"/>
<dbReference type="OrthoDB" id="20295at2759"/>
<evidence type="ECO:0000256" key="6">
    <source>
        <dbReference type="ARBA" id="ARBA00022490"/>
    </source>
</evidence>
<dbReference type="AlphaFoldDB" id="N4X1X5"/>
<keyword evidence="7" id="KW-0808">Transferase</keyword>
<evidence type="ECO:0000256" key="2">
    <source>
        <dbReference type="ARBA" id="ARBA00004123"/>
    </source>
</evidence>
<evidence type="ECO:0000256" key="4">
    <source>
        <dbReference type="ARBA" id="ARBA00004906"/>
    </source>
</evidence>
<dbReference type="GO" id="GO:0005634">
    <property type="term" value="C:nucleus"/>
    <property type="evidence" value="ECO:0007669"/>
    <property type="project" value="UniProtKB-SubCell"/>
</dbReference>
<organism evidence="13 14">
    <name type="scientific">Cochliobolus heterostrophus (strain C4 / ATCC 48331 / race T)</name>
    <name type="common">Southern corn leaf blight fungus</name>
    <name type="synonym">Bipolaris maydis</name>
    <dbReference type="NCBI Taxonomy" id="665024"/>
    <lineage>
        <taxon>Eukaryota</taxon>
        <taxon>Fungi</taxon>
        <taxon>Dikarya</taxon>
        <taxon>Ascomycota</taxon>
        <taxon>Pezizomycotina</taxon>
        <taxon>Dothideomycetes</taxon>
        <taxon>Pleosporomycetidae</taxon>
        <taxon>Pleosporales</taxon>
        <taxon>Pleosporineae</taxon>
        <taxon>Pleosporaceae</taxon>
        <taxon>Bipolaris</taxon>
    </lineage>
</organism>
<feature type="compositionally biased region" description="Low complexity" evidence="11">
    <location>
        <begin position="270"/>
        <end position="279"/>
    </location>
</feature>
<comment type="catalytic activity">
    <reaction evidence="1">
        <text>S-ubiquitinyl-[E2 ubiquitin-conjugating enzyme]-L-cysteine + [acceptor protein]-L-lysine = [E2 ubiquitin-conjugating enzyme]-L-cysteine + N(6)-ubiquitinyl-[acceptor protein]-L-lysine.</text>
        <dbReference type="EC" id="2.3.2.27"/>
    </reaction>
</comment>
<keyword evidence="6" id="KW-0963">Cytoplasm</keyword>
<dbReference type="Pfam" id="PF04564">
    <property type="entry name" value="U-box"/>
    <property type="match status" value="1"/>
</dbReference>
<name>N4X1X5_COCH4</name>
<dbReference type="PANTHER" id="PTHR13931:SF2">
    <property type="entry name" value="UBIQUITIN CONJUGATION FACTOR E4 B"/>
    <property type="match status" value="1"/>
</dbReference>
<feature type="compositionally biased region" description="Low complexity" evidence="11">
    <location>
        <begin position="217"/>
        <end position="230"/>
    </location>
</feature>
<dbReference type="InterPro" id="IPR013083">
    <property type="entry name" value="Znf_RING/FYVE/PHD"/>
</dbReference>
<dbReference type="UniPathway" id="UPA00143"/>
<dbReference type="InterPro" id="IPR003613">
    <property type="entry name" value="Ubox_domain"/>
</dbReference>
<evidence type="ECO:0000259" key="12">
    <source>
        <dbReference type="PROSITE" id="PS51698"/>
    </source>
</evidence>
<evidence type="ECO:0000313" key="13">
    <source>
        <dbReference type="EMBL" id="ENI00586.1"/>
    </source>
</evidence>
<evidence type="ECO:0000256" key="7">
    <source>
        <dbReference type="ARBA" id="ARBA00022679"/>
    </source>
</evidence>
<dbReference type="InterPro" id="IPR019474">
    <property type="entry name" value="Ub_conjug_fac_E4_core"/>
</dbReference>
<sequence>MACCNTQSSTCAVITLAGRVRCAVRRRGAGSMYMAVLLDGRGMMDNESAWIRPAPYRLPVPSLQYQAHFVALRRGSRATRHQLALFFRIHVLLLNASRPPSPPLASPLTLLHLLLLHPLWSTPCRPGRRSLLPTPAAAITMADQDANQQSQPGHDDTPMPDAAPAPAPAPDAMSDADKVSSPTTTTTTRPPKRSADATISQIRAKRLAKLGGPPPQSSSTPSEAASSAAPSPKPAQSQPPPPKPKAQSQNPFSQLGVKPNAPPKNPITIKPAQSSSSASPPSPAPKAQEMSIEAWEDRTLSNIFRITLDEAHARDSHANKLFYVAGAKSDLEDEGRPLRFTTDMLDSVILEAASSHAHGTALDYLLGCWKRVTRVLKTLTNKTGPRFDVVKEARRLCFSYCIFAFTMPDMFGEDAPAENPMADRLLLGPDDERGICYEFLTEASQRIAEDDAIKEALVGGMEHVSRRLASVSMNGDYRQHMLILRIFVRFPPLVAALAQSETFLPADIEPQHIETHSFLGPFFRLSPMQPEVAMNYFSGSAAIDKGLVANAQRAVRMTLQTHQEELFDITNTFIKNRESREKMLDWLALTVNKNHKRRAMQVDRKTVSSDGFMVNVTVILDRLCEPFMDATFSKIDRIDIDYLRRSPRVDIQDETKINADQKTSDDFYSTKASGTNNFISEVFFLTVAAHHYGLEAANSKLSSLQKDVKWLEKELAKLEPERPKYMTNPAQLTLFDNHIRKVKEQIERGKCSILAIQGVLLDETTQARSMQLMRYVIVWLLRLANPGTSFPKTELQLPLPKEQPVQFKCLPEYFVEDIVGNFKFITRYMPHIITTTQCEELVKICIAFLRSSEYIKNPYLKSGLVTILFHGVWPIPGRSKGVLGDTLFAHDFAMKHLLHALMKFYIECESTGTHTQFFDKFNIRYEIFQVIKCIWPNPIYREHLATEARVNLDFFVQFVNLLLNDVTFVLDESFSAFKEIHDLSKELKNAPAEMDQTARQEQEEKLSSAQGKAKSYMQLTNETVAMLKLFTETLADSFTKKEIVVRLAHMLDYNLEALVGPKKSQLKVENPEEYGWNPRNMLAELTDVYLNLQGKQSFIDAVATDGRSYRPEYWDEAYKILQRFKLKSPEQMEHWQKMAADIRAAKDQADMVEADLGDIPENYEDPLMASLMEDPVILPISKQVVDRSTIQSHLLSDPHDPFNRTPLKIEDVIPNDALREEIQAWKQNRLAQKMAERNAGAAASASEAMDTS</sequence>
<feature type="domain" description="U-box" evidence="12">
    <location>
        <begin position="1158"/>
        <end position="1232"/>
    </location>
</feature>
<feature type="compositionally biased region" description="Low complexity" evidence="11">
    <location>
        <begin position="1237"/>
        <end position="1252"/>
    </location>
</feature>
<comment type="subcellular location">
    <subcellularLocation>
        <location evidence="3">Cytoplasm</location>
    </subcellularLocation>
    <subcellularLocation>
        <location evidence="2">Nucleus</location>
    </subcellularLocation>
</comment>
<evidence type="ECO:0000313" key="14">
    <source>
        <dbReference type="Proteomes" id="UP000012338"/>
    </source>
</evidence>
<dbReference type="GO" id="GO:0000151">
    <property type="term" value="C:ubiquitin ligase complex"/>
    <property type="evidence" value="ECO:0007669"/>
    <property type="project" value="InterPro"/>
</dbReference>
<feature type="compositionally biased region" description="Pro residues" evidence="11">
    <location>
        <begin position="231"/>
        <end position="244"/>
    </location>
</feature>
<comment type="similarity">
    <text evidence="5">Belongs to the ubiquitin conjugation factor E4 family.</text>
</comment>
<dbReference type="EMBL" id="KB733473">
    <property type="protein sequence ID" value="ENI00586.1"/>
    <property type="molecule type" value="Genomic_DNA"/>
</dbReference>
<comment type="pathway">
    <text evidence="4">Protein modification; protein ubiquitination.</text>
</comment>
<accession>N4X1X5</accession>
<dbReference type="FunFam" id="3.30.40.10:FF:000055">
    <property type="entry name" value="Ubiquitin conjugation factor e4 a"/>
    <property type="match status" value="1"/>
</dbReference>